<evidence type="ECO:0000313" key="3">
    <source>
        <dbReference type="Proteomes" id="UP000652761"/>
    </source>
</evidence>
<organism evidence="2 3">
    <name type="scientific">Colocasia esculenta</name>
    <name type="common">Wild taro</name>
    <name type="synonym">Arum esculentum</name>
    <dbReference type="NCBI Taxonomy" id="4460"/>
    <lineage>
        <taxon>Eukaryota</taxon>
        <taxon>Viridiplantae</taxon>
        <taxon>Streptophyta</taxon>
        <taxon>Embryophyta</taxon>
        <taxon>Tracheophyta</taxon>
        <taxon>Spermatophyta</taxon>
        <taxon>Magnoliopsida</taxon>
        <taxon>Liliopsida</taxon>
        <taxon>Araceae</taxon>
        <taxon>Aroideae</taxon>
        <taxon>Colocasieae</taxon>
        <taxon>Colocasia</taxon>
    </lineage>
</organism>
<proteinExistence type="predicted"/>
<protein>
    <submittedName>
        <fullName evidence="2">Uncharacterized protein</fullName>
    </submittedName>
</protein>
<dbReference type="EMBL" id="NMUH01008259">
    <property type="protein sequence ID" value="MQM18541.1"/>
    <property type="molecule type" value="Genomic_DNA"/>
</dbReference>
<name>A0A843XH50_COLES</name>
<dbReference type="AlphaFoldDB" id="A0A843XH50"/>
<feature type="region of interest" description="Disordered" evidence="1">
    <location>
        <begin position="28"/>
        <end position="76"/>
    </location>
</feature>
<sequence length="76" mass="7684">MAVGAIVFLQSPRSPLAADGCRRHCLPGPPPSAWSARSPGTGDQGDEAAAARAQLPRGVTTHDSRTSGSGTGEWGS</sequence>
<accession>A0A843XH50</accession>
<gene>
    <name evidence="2" type="ORF">Taro_051537</name>
</gene>
<dbReference type="Proteomes" id="UP000652761">
    <property type="component" value="Unassembled WGS sequence"/>
</dbReference>
<keyword evidence="3" id="KW-1185">Reference proteome</keyword>
<reference evidence="2" key="1">
    <citation type="submission" date="2017-07" db="EMBL/GenBank/DDBJ databases">
        <title>Taro Niue Genome Assembly and Annotation.</title>
        <authorList>
            <person name="Atibalentja N."/>
            <person name="Keating K."/>
            <person name="Fields C.J."/>
        </authorList>
    </citation>
    <scope>NUCLEOTIDE SEQUENCE</scope>
    <source>
        <strain evidence="2">Niue_2</strain>
        <tissue evidence="2">Leaf</tissue>
    </source>
</reference>
<evidence type="ECO:0000313" key="2">
    <source>
        <dbReference type="EMBL" id="MQM18541.1"/>
    </source>
</evidence>
<comment type="caution">
    <text evidence="2">The sequence shown here is derived from an EMBL/GenBank/DDBJ whole genome shotgun (WGS) entry which is preliminary data.</text>
</comment>
<evidence type="ECO:0000256" key="1">
    <source>
        <dbReference type="SAM" id="MobiDB-lite"/>
    </source>
</evidence>